<reference evidence="2" key="1">
    <citation type="submission" date="2022-12" db="EMBL/GenBank/DDBJ databases">
        <title>Reference genome sequencing for broad-spectrum identification of bacterial and archaeal isolates by mass spectrometry.</title>
        <authorList>
            <person name="Sekiguchi Y."/>
            <person name="Tourlousse D.M."/>
        </authorList>
    </citation>
    <scope>NUCLEOTIDE SEQUENCE</scope>
    <source>
        <strain evidence="2">14</strain>
    </source>
</reference>
<sequence>MTRAGVALGASALLLACAGCTAGDGFSEPPPGLGVTVFQHRLDYAPRVLEVRLENGAGTTLDVTSVAFRSGRFDGAAVDPDGVTLTPGRAVALRIPLPASLCDASDPDPAVVDVTWAAADGSRTARLPAVDEQGVLDRINDEDCLAAAVDAVARLSMPERLRTEGSGAARRAWVDVSVEPAGGERMLRIDGVRPTTLLDGPAGTGWPLGLEVRADDAPSTIPLEIVPARCDPHAIAEDKRGTILPFEVAVGDRSGDLDLVPGDDLRGEIYAFVAERCELPTG</sequence>
<evidence type="ECO:0000256" key="1">
    <source>
        <dbReference type="SAM" id="SignalP"/>
    </source>
</evidence>
<gene>
    <name evidence="2" type="ORF">ARHIZOSPH14_26660</name>
</gene>
<dbReference type="PROSITE" id="PS51257">
    <property type="entry name" value="PROKAR_LIPOPROTEIN"/>
    <property type="match status" value="1"/>
</dbReference>
<evidence type="ECO:0000313" key="3">
    <source>
        <dbReference type="Proteomes" id="UP001144396"/>
    </source>
</evidence>
<dbReference type="RefSeq" id="WP_281885794.1">
    <property type="nucleotide sequence ID" value="NZ_BSDP01000001.1"/>
</dbReference>
<keyword evidence="1" id="KW-0732">Signal</keyword>
<organism evidence="2 3">
    <name type="scientific">Agromyces rhizosphaerae</name>
    <dbReference type="NCBI Taxonomy" id="88374"/>
    <lineage>
        <taxon>Bacteria</taxon>
        <taxon>Bacillati</taxon>
        <taxon>Actinomycetota</taxon>
        <taxon>Actinomycetes</taxon>
        <taxon>Micrococcales</taxon>
        <taxon>Microbacteriaceae</taxon>
        <taxon>Agromyces</taxon>
    </lineage>
</organism>
<protein>
    <recommendedName>
        <fullName evidence="4">Lipoprotein</fullName>
    </recommendedName>
</protein>
<accession>A0A9W6FPV3</accession>
<keyword evidence="3" id="KW-1185">Reference proteome</keyword>
<dbReference type="Proteomes" id="UP001144396">
    <property type="component" value="Unassembled WGS sequence"/>
</dbReference>
<comment type="caution">
    <text evidence="2">The sequence shown here is derived from an EMBL/GenBank/DDBJ whole genome shotgun (WGS) entry which is preliminary data.</text>
</comment>
<evidence type="ECO:0008006" key="4">
    <source>
        <dbReference type="Google" id="ProtNLM"/>
    </source>
</evidence>
<feature type="signal peptide" evidence="1">
    <location>
        <begin position="1"/>
        <end position="22"/>
    </location>
</feature>
<proteinExistence type="predicted"/>
<dbReference type="AlphaFoldDB" id="A0A9W6FPV3"/>
<dbReference type="EMBL" id="BSDP01000001">
    <property type="protein sequence ID" value="GLI28424.1"/>
    <property type="molecule type" value="Genomic_DNA"/>
</dbReference>
<evidence type="ECO:0000313" key="2">
    <source>
        <dbReference type="EMBL" id="GLI28424.1"/>
    </source>
</evidence>
<feature type="chain" id="PRO_5040823942" description="Lipoprotein" evidence="1">
    <location>
        <begin position="23"/>
        <end position="282"/>
    </location>
</feature>
<name>A0A9W6FPV3_9MICO</name>